<reference evidence="2" key="1">
    <citation type="submission" date="2022-07" db="EMBL/GenBank/DDBJ databases">
        <title>Fungi with potential for degradation of polypropylene.</title>
        <authorList>
            <person name="Gostincar C."/>
        </authorList>
    </citation>
    <scope>NUCLEOTIDE SEQUENCE</scope>
    <source>
        <strain evidence="2">EXF-13287</strain>
    </source>
</reference>
<evidence type="ECO:0000313" key="3">
    <source>
        <dbReference type="Proteomes" id="UP001174691"/>
    </source>
</evidence>
<dbReference type="Proteomes" id="UP001174691">
    <property type="component" value="Unassembled WGS sequence"/>
</dbReference>
<evidence type="ECO:0000313" key="2">
    <source>
        <dbReference type="EMBL" id="KAJ9144303.1"/>
    </source>
</evidence>
<dbReference type="AlphaFoldDB" id="A0AA38RRZ4"/>
<gene>
    <name evidence="2" type="ORF">NKR19_g6550</name>
</gene>
<feature type="compositionally biased region" description="Basic and acidic residues" evidence="1">
    <location>
        <begin position="372"/>
        <end position="386"/>
    </location>
</feature>
<keyword evidence="3" id="KW-1185">Reference proteome</keyword>
<feature type="region of interest" description="Disordered" evidence="1">
    <location>
        <begin position="350"/>
        <end position="433"/>
    </location>
</feature>
<dbReference type="EMBL" id="JANBVN010000102">
    <property type="protein sequence ID" value="KAJ9144303.1"/>
    <property type="molecule type" value="Genomic_DNA"/>
</dbReference>
<protein>
    <submittedName>
        <fullName evidence="2">Uncharacterized protein</fullName>
    </submittedName>
</protein>
<accession>A0AA38RRZ4</accession>
<evidence type="ECO:0000256" key="1">
    <source>
        <dbReference type="SAM" id="MobiDB-lite"/>
    </source>
</evidence>
<sequence length="587" mass="62737">MASEEAQLAGSEVAYATEDVTLVKDPLKDDKGMLAAAVKKAIKNAAARAMGQTVARMISSGDLVEAATEAFDIALSRESYTEAVCTSVAETLKDAINEEITKAMLEELPKAFTEEISELKHAPATISAVLGVDKVCSAIKLRAMSDGAIGEEDGSDTGETQHIGFRLQNEPVTKTELATMNGPAMKHEPTIKNEADTKSEPTGHIDEHNCSGSGAATHAVLGCDTDIATKDEGVRSQVLGRLDPESATITDESPNATTSKLGNTLTTDADVAIEELGAGIMHSSAIPNVLDIVTCDRLESTVTSRGNDNTRDSVNHSSEYLGYYLSNEIIDKDRITKGQNTATKCEHIPQGVKASDKPAGNNEASRYSDIATQKDIKQEGSLEKPKMPTKTNAVNNTMDAPSGSNNNPSGGKATNATAVNATQGQGPPAPLTKNDIRLNVADSMMTKSETSCSKAIMAASSIHRAITDLVPRRSGPGTTASVPHKSVESLQQLIAAVEQYIASNEDHNVTFARYLRWQLTELPGAFDAATHPRAKILRERTKMLLTRKNASEDILKKALEELRDWKCLDDAARKVLCDSWLGRMTSA</sequence>
<name>A0AA38RRZ4_9PEZI</name>
<organism evidence="2 3">
    <name type="scientific">Coniochaeta hoffmannii</name>
    <dbReference type="NCBI Taxonomy" id="91930"/>
    <lineage>
        <taxon>Eukaryota</taxon>
        <taxon>Fungi</taxon>
        <taxon>Dikarya</taxon>
        <taxon>Ascomycota</taxon>
        <taxon>Pezizomycotina</taxon>
        <taxon>Sordariomycetes</taxon>
        <taxon>Sordariomycetidae</taxon>
        <taxon>Coniochaetales</taxon>
        <taxon>Coniochaetaceae</taxon>
        <taxon>Coniochaeta</taxon>
    </lineage>
</organism>
<proteinExistence type="predicted"/>
<feature type="compositionally biased region" description="Polar residues" evidence="1">
    <location>
        <begin position="389"/>
        <end position="425"/>
    </location>
</feature>
<comment type="caution">
    <text evidence="2">The sequence shown here is derived from an EMBL/GenBank/DDBJ whole genome shotgun (WGS) entry which is preliminary data.</text>
</comment>